<reference evidence="3" key="1">
    <citation type="journal article" date="2019" name="Int. J. Syst. Evol. Microbiol.">
        <title>The Global Catalogue of Microorganisms (GCM) 10K type strain sequencing project: providing services to taxonomists for standard genome sequencing and annotation.</title>
        <authorList>
            <consortium name="The Broad Institute Genomics Platform"/>
            <consortium name="The Broad Institute Genome Sequencing Center for Infectious Disease"/>
            <person name="Wu L."/>
            <person name="Ma J."/>
        </authorList>
    </citation>
    <scope>NUCLEOTIDE SEQUENCE [LARGE SCALE GENOMIC DNA]</scope>
    <source>
        <strain evidence="3">JCM 3175</strain>
    </source>
</reference>
<dbReference type="InterPro" id="IPR010640">
    <property type="entry name" value="Low_temperature_requirement_A"/>
</dbReference>
<sequence length="150" mass="15856">MEYAGIALGFRTPGLGRAGTRRRADIVVAEEHLAERYQQFFIIALGGPILATGLTFGTGEFGADRSIAALVAFATTALLWRIYMHRAGALLADAMAAAPDPRRVAVLTIYSHVIMVAGMVVVAVGDELVITQPLGHRNRPGSPSSSADLP</sequence>
<organism evidence="2 3">
    <name type="scientific">Micromonospora coerulea</name>
    <dbReference type="NCBI Taxonomy" id="47856"/>
    <lineage>
        <taxon>Bacteria</taxon>
        <taxon>Bacillati</taxon>
        <taxon>Actinomycetota</taxon>
        <taxon>Actinomycetes</taxon>
        <taxon>Micromonosporales</taxon>
        <taxon>Micromonosporaceae</taxon>
        <taxon>Micromonospora</taxon>
    </lineage>
</organism>
<keyword evidence="1" id="KW-1133">Transmembrane helix</keyword>
<name>A0ABP8T046_9ACTN</name>
<accession>A0ABP8T046</accession>
<keyword evidence="1" id="KW-0472">Membrane</keyword>
<dbReference type="EMBL" id="BAABGU010000044">
    <property type="protein sequence ID" value="GAA4578914.1"/>
    <property type="molecule type" value="Genomic_DNA"/>
</dbReference>
<evidence type="ECO:0008006" key="4">
    <source>
        <dbReference type="Google" id="ProtNLM"/>
    </source>
</evidence>
<protein>
    <recommendedName>
        <fullName evidence="4">Low temperature requirement A protein (LtrA)</fullName>
    </recommendedName>
</protein>
<feature type="transmembrane region" description="Helical" evidence="1">
    <location>
        <begin position="65"/>
        <end position="83"/>
    </location>
</feature>
<evidence type="ECO:0000313" key="3">
    <source>
        <dbReference type="Proteomes" id="UP001500307"/>
    </source>
</evidence>
<dbReference type="Proteomes" id="UP001500307">
    <property type="component" value="Unassembled WGS sequence"/>
</dbReference>
<gene>
    <name evidence="2" type="ORF">GCM10023176_55720</name>
</gene>
<evidence type="ECO:0000256" key="1">
    <source>
        <dbReference type="SAM" id="Phobius"/>
    </source>
</evidence>
<dbReference type="PANTHER" id="PTHR36840:SF1">
    <property type="entry name" value="BLL5714 PROTEIN"/>
    <property type="match status" value="1"/>
</dbReference>
<keyword evidence="3" id="KW-1185">Reference proteome</keyword>
<dbReference type="PANTHER" id="PTHR36840">
    <property type="entry name" value="BLL5714 PROTEIN"/>
    <property type="match status" value="1"/>
</dbReference>
<dbReference type="Pfam" id="PF06772">
    <property type="entry name" value="LtrA"/>
    <property type="match status" value="1"/>
</dbReference>
<feature type="transmembrane region" description="Helical" evidence="1">
    <location>
        <begin position="104"/>
        <end position="124"/>
    </location>
</feature>
<comment type="caution">
    <text evidence="2">The sequence shown here is derived from an EMBL/GenBank/DDBJ whole genome shotgun (WGS) entry which is preliminary data.</text>
</comment>
<proteinExistence type="predicted"/>
<keyword evidence="1" id="KW-0812">Transmembrane</keyword>
<feature type="transmembrane region" description="Helical" evidence="1">
    <location>
        <begin position="40"/>
        <end position="59"/>
    </location>
</feature>
<evidence type="ECO:0000313" key="2">
    <source>
        <dbReference type="EMBL" id="GAA4578914.1"/>
    </source>
</evidence>